<organism evidence="3 4">
    <name type="scientific">Chryseobacterium arachidis</name>
    <dbReference type="NCBI Taxonomy" id="1416778"/>
    <lineage>
        <taxon>Bacteria</taxon>
        <taxon>Pseudomonadati</taxon>
        <taxon>Bacteroidota</taxon>
        <taxon>Flavobacteriia</taxon>
        <taxon>Flavobacteriales</taxon>
        <taxon>Weeksellaceae</taxon>
        <taxon>Chryseobacterium group</taxon>
        <taxon>Chryseobacterium</taxon>
    </lineage>
</organism>
<dbReference type="InterPro" id="IPR025698">
    <property type="entry name" value="2TM_dom"/>
</dbReference>
<gene>
    <name evidence="3" type="ORF">SAMN05443633_11682</name>
</gene>
<keyword evidence="1" id="KW-0812">Transmembrane</keyword>
<evidence type="ECO:0000256" key="1">
    <source>
        <dbReference type="SAM" id="Phobius"/>
    </source>
</evidence>
<keyword evidence="1" id="KW-1133">Transmembrane helix</keyword>
<accession>A0A1M5KBF7</accession>
<dbReference type="OrthoDB" id="8965954at2"/>
<feature type="transmembrane region" description="Helical" evidence="1">
    <location>
        <begin position="56"/>
        <end position="78"/>
    </location>
</feature>
<protein>
    <submittedName>
        <fullName evidence="3">2TM domain-containing protein</fullName>
    </submittedName>
</protein>
<sequence length="85" mass="10218">MSLAKNKNIMTHQKHLSSTSAYYNPEKGFRIHLLVFLLATPLIWLIWYLTDRTYIWPLWSTPAWMIGVIFHFLGIYFFKNLKNKK</sequence>
<feature type="domain" description="2TM" evidence="2">
    <location>
        <begin position="26"/>
        <end position="81"/>
    </location>
</feature>
<reference evidence="4" key="1">
    <citation type="submission" date="2016-11" db="EMBL/GenBank/DDBJ databases">
        <authorList>
            <person name="Varghese N."/>
            <person name="Submissions S."/>
        </authorList>
    </citation>
    <scope>NUCLEOTIDE SEQUENCE [LARGE SCALE GENOMIC DNA]</scope>
    <source>
        <strain evidence="4">DSM 27619</strain>
    </source>
</reference>
<dbReference type="AlphaFoldDB" id="A0A1M5KBF7"/>
<evidence type="ECO:0000313" key="4">
    <source>
        <dbReference type="Proteomes" id="UP000184518"/>
    </source>
</evidence>
<evidence type="ECO:0000313" key="3">
    <source>
        <dbReference type="EMBL" id="SHG50254.1"/>
    </source>
</evidence>
<evidence type="ECO:0000259" key="2">
    <source>
        <dbReference type="Pfam" id="PF13239"/>
    </source>
</evidence>
<dbReference type="STRING" id="1416778.SAMN05443633_11682"/>
<dbReference type="Pfam" id="PF13239">
    <property type="entry name" value="2TM"/>
    <property type="match status" value="1"/>
</dbReference>
<dbReference type="EMBL" id="FQUT01000016">
    <property type="protein sequence ID" value="SHG50254.1"/>
    <property type="molecule type" value="Genomic_DNA"/>
</dbReference>
<dbReference type="RefSeq" id="WP_072963011.1">
    <property type="nucleotide sequence ID" value="NZ_JBHRTU010000002.1"/>
</dbReference>
<dbReference type="Proteomes" id="UP000184518">
    <property type="component" value="Unassembled WGS sequence"/>
</dbReference>
<keyword evidence="4" id="KW-1185">Reference proteome</keyword>
<feature type="transmembrane region" description="Helical" evidence="1">
    <location>
        <begin position="31"/>
        <end position="50"/>
    </location>
</feature>
<keyword evidence="1" id="KW-0472">Membrane</keyword>
<proteinExistence type="predicted"/>
<name>A0A1M5KBF7_9FLAO</name>